<evidence type="ECO:0000313" key="6">
    <source>
        <dbReference type="Proteomes" id="UP001500842"/>
    </source>
</evidence>
<name>A0ABN2BQR5_9ACTN</name>
<comment type="caution">
    <text evidence="5">The sequence shown here is derived from an EMBL/GenBank/DDBJ whole genome shotgun (WGS) entry which is preliminary data.</text>
</comment>
<reference evidence="5 6" key="1">
    <citation type="journal article" date="2019" name="Int. J. Syst. Evol. Microbiol.">
        <title>The Global Catalogue of Microorganisms (GCM) 10K type strain sequencing project: providing services to taxonomists for standard genome sequencing and annotation.</title>
        <authorList>
            <consortium name="The Broad Institute Genomics Platform"/>
            <consortium name="The Broad Institute Genome Sequencing Center for Infectious Disease"/>
            <person name="Wu L."/>
            <person name="Ma J."/>
        </authorList>
    </citation>
    <scope>NUCLEOTIDE SEQUENCE [LARGE SCALE GENOMIC DNA]</scope>
    <source>
        <strain evidence="5 6">JCM 14942</strain>
    </source>
</reference>
<accession>A0ABN2BQR5</accession>
<dbReference type="InterPro" id="IPR050641">
    <property type="entry name" value="RIFMO-like"/>
</dbReference>
<dbReference type="PANTHER" id="PTHR43004">
    <property type="entry name" value="TRK SYSTEM POTASSIUM UPTAKE PROTEIN"/>
    <property type="match status" value="1"/>
</dbReference>
<feature type="domain" description="FAD-binding" evidence="4">
    <location>
        <begin position="8"/>
        <end position="367"/>
    </location>
</feature>
<keyword evidence="2" id="KW-0285">Flavoprotein</keyword>
<keyword evidence="6" id="KW-1185">Reference proteome</keyword>
<evidence type="ECO:0000259" key="4">
    <source>
        <dbReference type="Pfam" id="PF01494"/>
    </source>
</evidence>
<dbReference type="Gene3D" id="3.40.30.120">
    <property type="match status" value="1"/>
</dbReference>
<dbReference type="Proteomes" id="UP001500842">
    <property type="component" value="Unassembled WGS sequence"/>
</dbReference>
<dbReference type="Pfam" id="PF01494">
    <property type="entry name" value="FAD_binding_3"/>
    <property type="match status" value="1"/>
</dbReference>
<dbReference type="Gene3D" id="3.50.50.60">
    <property type="entry name" value="FAD/NAD(P)-binding domain"/>
    <property type="match status" value="1"/>
</dbReference>
<comment type="cofactor">
    <cofactor evidence="1">
        <name>FAD</name>
        <dbReference type="ChEBI" id="CHEBI:57692"/>
    </cofactor>
</comment>
<protein>
    <submittedName>
        <fullName evidence="5">FAD-dependent oxidoreductase</fullName>
    </submittedName>
</protein>
<dbReference type="InterPro" id="IPR036188">
    <property type="entry name" value="FAD/NAD-bd_sf"/>
</dbReference>
<dbReference type="EMBL" id="BAAAOR010000041">
    <property type="protein sequence ID" value="GAA1545701.1"/>
    <property type="molecule type" value="Genomic_DNA"/>
</dbReference>
<sequence>MTQIDRDDVQVLVIGGSLVGLTTAMFLARQGVDVLAVERHPGTAIHPRAGHLHLRTLELMRSVDLEEPLRRLSAERYFPNGCVNEVRSLSGGEIATFIPDLNGGVDEFSPSRRLFVAQDAIEPLLRARALEYGATLLYGSEASIESSGDDGVVTVVRDLTTGAERRVRAQYVVAADGNRSPVRSSLGIEMVGHGELSRSATIYFSADFRHLLGDQELGVTYVTNDDLRGFFRFERSGRSGFLVVNTLGDPTVPANLDVWQGLTPERAEDLVRSALGDASIQITVDDIALWRATADVATSYGTDRVFLVGDAAHVVPPNGGFGGNTGIHDAHNLAWKLAMVVHGQAGAALLASYDAERRPIGRFTIDQAYTRFRRRVTPELIDDGLPALVDDFSAEIGYRNFSDAVDAESPTPAPADLAVHPREAAGEPGTRAAHFWEDEGLSVLDLYGDGFVLLTGEDGTAWHEAAAELTRRADVPLAAHTAGVPAAELQRLYGITPGGASLIRPDGFVCWRSREREADAGKALATALGRVLARPLA</sequence>
<keyword evidence="3" id="KW-0274">FAD</keyword>
<proteinExistence type="predicted"/>
<organism evidence="5 6">
    <name type="scientific">Nocardioides humi</name>
    <dbReference type="NCBI Taxonomy" id="449461"/>
    <lineage>
        <taxon>Bacteria</taxon>
        <taxon>Bacillati</taxon>
        <taxon>Actinomycetota</taxon>
        <taxon>Actinomycetes</taxon>
        <taxon>Propionibacteriales</taxon>
        <taxon>Nocardioidaceae</taxon>
        <taxon>Nocardioides</taxon>
    </lineage>
</organism>
<gene>
    <name evidence="5" type="ORF">GCM10009788_55090</name>
</gene>
<evidence type="ECO:0000256" key="2">
    <source>
        <dbReference type="ARBA" id="ARBA00022630"/>
    </source>
</evidence>
<dbReference type="Pfam" id="PF21274">
    <property type="entry name" value="Rng_hyd_C"/>
    <property type="match status" value="1"/>
</dbReference>
<dbReference type="SUPFAM" id="SSF51905">
    <property type="entry name" value="FAD/NAD(P)-binding domain"/>
    <property type="match status" value="1"/>
</dbReference>
<dbReference type="PANTHER" id="PTHR43004:SF19">
    <property type="entry name" value="BINDING MONOOXYGENASE, PUTATIVE (JCVI)-RELATED"/>
    <property type="match status" value="1"/>
</dbReference>
<dbReference type="InterPro" id="IPR002938">
    <property type="entry name" value="FAD-bd"/>
</dbReference>
<evidence type="ECO:0000256" key="3">
    <source>
        <dbReference type="ARBA" id="ARBA00022827"/>
    </source>
</evidence>
<dbReference type="RefSeq" id="WP_344114048.1">
    <property type="nucleotide sequence ID" value="NZ_BAAAOR010000041.1"/>
</dbReference>
<dbReference type="Gene3D" id="3.30.9.10">
    <property type="entry name" value="D-Amino Acid Oxidase, subunit A, domain 2"/>
    <property type="match status" value="1"/>
</dbReference>
<dbReference type="PRINTS" id="PR00420">
    <property type="entry name" value="RNGMNOXGNASE"/>
</dbReference>
<evidence type="ECO:0000313" key="5">
    <source>
        <dbReference type="EMBL" id="GAA1545701.1"/>
    </source>
</evidence>
<evidence type="ECO:0000256" key="1">
    <source>
        <dbReference type="ARBA" id="ARBA00001974"/>
    </source>
</evidence>